<dbReference type="PANTHER" id="PTHR33473:SF17">
    <property type="entry name" value="ATP-DEPENDENT CLP PROTEASE ADAPTER PROTEIN CLPS1, CHLOROPLASTIC"/>
    <property type="match status" value="1"/>
</dbReference>
<gene>
    <name evidence="2" type="ORF">WJX72_008894</name>
</gene>
<sequence length="169" mass="18348">MSGSGLGVRSAGCLLQVGSWKQVSGRSFGRHCSCVGLRRAEKQDVLHRAQPRCLRLNAAGPGGGVLDRPVTIPTYEPGKDTRKKRPPMYRVMLHNDNFNRREYVVQVLMKVVDGLTMEDAINVMQEAHLNGLALVIQCAQETAEQYCEAMRSAGLISTLEPAGSGGAPQ</sequence>
<dbReference type="AlphaFoldDB" id="A0AAW1PJN7"/>
<name>A0AAW1PJN7_9CHLO</name>
<evidence type="ECO:0000313" key="2">
    <source>
        <dbReference type="EMBL" id="KAK9809072.1"/>
    </source>
</evidence>
<keyword evidence="3" id="KW-1185">Reference proteome</keyword>
<organism evidence="2 3">
    <name type="scientific">[Myrmecia] bisecta</name>
    <dbReference type="NCBI Taxonomy" id="41462"/>
    <lineage>
        <taxon>Eukaryota</taxon>
        <taxon>Viridiplantae</taxon>
        <taxon>Chlorophyta</taxon>
        <taxon>core chlorophytes</taxon>
        <taxon>Trebouxiophyceae</taxon>
        <taxon>Trebouxiales</taxon>
        <taxon>Trebouxiaceae</taxon>
        <taxon>Myrmecia</taxon>
    </lineage>
</organism>
<proteinExistence type="inferred from homology"/>
<dbReference type="PANTHER" id="PTHR33473">
    <property type="entry name" value="ATP-DEPENDENT CLP PROTEASE ADAPTER PROTEIN CLPS1, CHLOROPLASTIC"/>
    <property type="match status" value="1"/>
</dbReference>
<dbReference type="Pfam" id="PF02617">
    <property type="entry name" value="ClpS"/>
    <property type="match status" value="1"/>
</dbReference>
<dbReference type="HAMAP" id="MF_00302">
    <property type="entry name" value="ClpS"/>
    <property type="match status" value="1"/>
</dbReference>
<evidence type="ECO:0000259" key="1">
    <source>
        <dbReference type="Pfam" id="PF02617"/>
    </source>
</evidence>
<dbReference type="Gene3D" id="3.30.1390.10">
    <property type="match status" value="1"/>
</dbReference>
<feature type="domain" description="Adaptor protein ClpS core" evidence="1">
    <location>
        <begin position="84"/>
        <end position="152"/>
    </location>
</feature>
<accession>A0AAW1PJN7</accession>
<reference evidence="2 3" key="1">
    <citation type="journal article" date="2024" name="Nat. Commun.">
        <title>Phylogenomics reveals the evolutionary origins of lichenization in chlorophyte algae.</title>
        <authorList>
            <person name="Puginier C."/>
            <person name="Libourel C."/>
            <person name="Otte J."/>
            <person name="Skaloud P."/>
            <person name="Haon M."/>
            <person name="Grisel S."/>
            <person name="Petersen M."/>
            <person name="Berrin J.G."/>
            <person name="Delaux P.M."/>
            <person name="Dal Grande F."/>
            <person name="Keller J."/>
        </authorList>
    </citation>
    <scope>NUCLEOTIDE SEQUENCE [LARGE SCALE GENOMIC DNA]</scope>
    <source>
        <strain evidence="2 3">SAG 2043</strain>
    </source>
</reference>
<protein>
    <recommendedName>
        <fullName evidence="1">Adaptor protein ClpS core domain-containing protein</fullName>
    </recommendedName>
</protein>
<dbReference type="GO" id="GO:0006508">
    <property type="term" value="P:proteolysis"/>
    <property type="evidence" value="ECO:0007669"/>
    <property type="project" value="InterPro"/>
</dbReference>
<evidence type="ECO:0000313" key="3">
    <source>
        <dbReference type="Proteomes" id="UP001489004"/>
    </source>
</evidence>
<dbReference type="NCBIfam" id="NF000671">
    <property type="entry name" value="PRK00033.1-4"/>
    <property type="match status" value="1"/>
</dbReference>
<dbReference type="InterPro" id="IPR014719">
    <property type="entry name" value="Ribosomal_bL12_C/ClpS-like"/>
</dbReference>
<dbReference type="InterPro" id="IPR003769">
    <property type="entry name" value="ClpS_core"/>
</dbReference>
<dbReference type="SUPFAM" id="SSF54736">
    <property type="entry name" value="ClpS-like"/>
    <property type="match status" value="1"/>
</dbReference>
<dbReference type="Proteomes" id="UP001489004">
    <property type="component" value="Unassembled WGS sequence"/>
</dbReference>
<comment type="caution">
    <text evidence="2">The sequence shown here is derived from an EMBL/GenBank/DDBJ whole genome shotgun (WGS) entry which is preliminary data.</text>
</comment>
<dbReference type="InterPro" id="IPR022935">
    <property type="entry name" value="ClpS"/>
</dbReference>
<dbReference type="GO" id="GO:0030163">
    <property type="term" value="P:protein catabolic process"/>
    <property type="evidence" value="ECO:0007669"/>
    <property type="project" value="InterPro"/>
</dbReference>
<dbReference type="EMBL" id="JALJOR010000011">
    <property type="protein sequence ID" value="KAK9809072.1"/>
    <property type="molecule type" value="Genomic_DNA"/>
</dbReference>